<name>A0A2P8GPI5_9BACT</name>
<dbReference type="InterPro" id="IPR001451">
    <property type="entry name" value="Hexapep"/>
</dbReference>
<dbReference type="AlphaFoldDB" id="A0A2P8GPI5"/>
<dbReference type="InterPro" id="IPR018357">
    <property type="entry name" value="Hexapep_transf_CS"/>
</dbReference>
<feature type="binding site" evidence="6">
    <location>
        <position position="70"/>
    </location>
    <ligand>
        <name>substrate</name>
    </ligand>
</feature>
<protein>
    <submittedName>
        <fullName evidence="8">Acetyltransferase EpsM</fullName>
    </submittedName>
</protein>
<dbReference type="InterPro" id="IPR011004">
    <property type="entry name" value="Trimer_LpxA-like_sf"/>
</dbReference>
<dbReference type="Gene3D" id="2.160.10.10">
    <property type="entry name" value="Hexapeptide repeat proteins"/>
    <property type="match status" value="1"/>
</dbReference>
<comment type="similarity">
    <text evidence="1">Belongs to the transferase hexapeptide repeat family.</text>
</comment>
<dbReference type="CDD" id="cd03360">
    <property type="entry name" value="LbH_AT_putative"/>
    <property type="match status" value="1"/>
</dbReference>
<feature type="binding site" evidence="6">
    <location>
        <position position="143"/>
    </location>
    <ligand>
        <name>acetyl-CoA</name>
        <dbReference type="ChEBI" id="CHEBI:57288"/>
    </ligand>
</feature>
<evidence type="ECO:0000313" key="8">
    <source>
        <dbReference type="EMBL" id="PSL35864.1"/>
    </source>
</evidence>
<keyword evidence="3" id="KW-0677">Repeat</keyword>
<proteinExistence type="inferred from homology"/>
<keyword evidence="2 8" id="KW-0808">Transferase</keyword>
<evidence type="ECO:0000256" key="2">
    <source>
        <dbReference type="ARBA" id="ARBA00022679"/>
    </source>
</evidence>
<keyword evidence="9" id="KW-1185">Reference proteome</keyword>
<evidence type="ECO:0000256" key="1">
    <source>
        <dbReference type="ARBA" id="ARBA00007274"/>
    </source>
</evidence>
<gene>
    <name evidence="8" type="ORF">CLV42_101626</name>
</gene>
<dbReference type="PROSITE" id="PS00101">
    <property type="entry name" value="HEXAPEP_TRANSFERASES"/>
    <property type="match status" value="1"/>
</dbReference>
<dbReference type="Pfam" id="PF17836">
    <property type="entry name" value="PglD_N"/>
    <property type="match status" value="1"/>
</dbReference>
<dbReference type="Proteomes" id="UP000240978">
    <property type="component" value="Unassembled WGS sequence"/>
</dbReference>
<feature type="domain" description="PglD N-terminal" evidence="7">
    <location>
        <begin position="8"/>
        <end position="82"/>
    </location>
</feature>
<dbReference type="InterPro" id="IPR050179">
    <property type="entry name" value="Trans_hexapeptide_repeat"/>
</dbReference>
<sequence>MSPEMTRKIFLYGAGGHAKVILELLEVNERRCAGIYDEYGAATQLLGYPVSGNLNDDYKAADSAMIIAVGNNAVRRKLARKLSANWATVIHPSANISSRCTIGNGTVVMAGVSVNSEVRIGDHVIINTNCSVDHDCVLANYVHISPNVALAGNVQVGEGTHVGIGATIIQGIKIGKWATIGAGSVIIRDVPDYAVVVGNPGRILRMNEPEDVAGK</sequence>
<feature type="binding site" evidence="6">
    <location>
        <position position="164"/>
    </location>
    <ligand>
        <name>acetyl-CoA</name>
        <dbReference type="ChEBI" id="CHEBI:57288"/>
    </ligand>
</feature>
<organism evidence="8 9">
    <name type="scientific">Chitinophaga ginsengisoli</name>
    <dbReference type="NCBI Taxonomy" id="363837"/>
    <lineage>
        <taxon>Bacteria</taxon>
        <taxon>Pseudomonadati</taxon>
        <taxon>Bacteroidota</taxon>
        <taxon>Chitinophagia</taxon>
        <taxon>Chitinophagales</taxon>
        <taxon>Chitinophagaceae</taxon>
        <taxon>Chitinophaga</taxon>
    </lineage>
</organism>
<dbReference type="InterPro" id="IPR041561">
    <property type="entry name" value="PglD_N"/>
</dbReference>
<dbReference type="PANTHER" id="PTHR43300">
    <property type="entry name" value="ACETYLTRANSFERASE"/>
    <property type="match status" value="1"/>
</dbReference>
<dbReference type="EMBL" id="PYGK01000001">
    <property type="protein sequence ID" value="PSL35864.1"/>
    <property type="molecule type" value="Genomic_DNA"/>
</dbReference>
<evidence type="ECO:0000313" key="9">
    <source>
        <dbReference type="Proteomes" id="UP000240978"/>
    </source>
</evidence>
<evidence type="ECO:0000256" key="3">
    <source>
        <dbReference type="ARBA" id="ARBA00022737"/>
    </source>
</evidence>
<keyword evidence="4" id="KW-0012">Acyltransferase</keyword>
<dbReference type="GO" id="GO:0016746">
    <property type="term" value="F:acyltransferase activity"/>
    <property type="evidence" value="ECO:0007669"/>
    <property type="project" value="UniProtKB-KW"/>
</dbReference>
<evidence type="ECO:0000256" key="5">
    <source>
        <dbReference type="PIRSR" id="PIRSR620019-1"/>
    </source>
</evidence>
<reference evidence="8 9" key="1">
    <citation type="submission" date="2018-03" db="EMBL/GenBank/DDBJ databases">
        <title>Genomic Encyclopedia of Archaeal and Bacterial Type Strains, Phase II (KMG-II): from individual species to whole genera.</title>
        <authorList>
            <person name="Goeker M."/>
        </authorList>
    </citation>
    <scope>NUCLEOTIDE SEQUENCE [LARGE SCALE GENOMIC DNA]</scope>
    <source>
        <strain evidence="8 9">DSM 18107</strain>
    </source>
</reference>
<evidence type="ECO:0000256" key="6">
    <source>
        <dbReference type="PIRSR" id="PIRSR620019-2"/>
    </source>
</evidence>
<dbReference type="PANTHER" id="PTHR43300:SF7">
    <property type="entry name" value="UDP-N-ACETYLBACILLOSAMINE N-ACETYLTRANSFERASE"/>
    <property type="match status" value="1"/>
</dbReference>
<evidence type="ECO:0000256" key="4">
    <source>
        <dbReference type="ARBA" id="ARBA00023315"/>
    </source>
</evidence>
<comment type="caution">
    <text evidence="8">The sequence shown here is derived from an EMBL/GenBank/DDBJ whole genome shotgun (WGS) entry which is preliminary data.</text>
</comment>
<feature type="active site" description="Proton acceptor" evidence="5">
    <location>
        <position position="134"/>
    </location>
</feature>
<feature type="site" description="Increases basicity of active site His" evidence="5">
    <location>
        <position position="135"/>
    </location>
</feature>
<accession>A0A2P8GPI5</accession>
<dbReference type="InterPro" id="IPR020019">
    <property type="entry name" value="AcTrfase_PglD-like"/>
</dbReference>
<dbReference type="Pfam" id="PF00132">
    <property type="entry name" value="Hexapep"/>
    <property type="match status" value="1"/>
</dbReference>
<dbReference type="Gene3D" id="3.40.50.20">
    <property type="match status" value="1"/>
</dbReference>
<dbReference type="SUPFAM" id="SSF51161">
    <property type="entry name" value="Trimeric LpxA-like enzymes"/>
    <property type="match status" value="1"/>
</dbReference>
<dbReference type="NCBIfam" id="TIGR03570">
    <property type="entry name" value="NeuD_NnaD"/>
    <property type="match status" value="1"/>
</dbReference>
<evidence type="ECO:0000259" key="7">
    <source>
        <dbReference type="Pfam" id="PF17836"/>
    </source>
</evidence>